<reference evidence="1 2" key="1">
    <citation type="submission" date="2015-01" db="EMBL/GenBank/DDBJ databases">
        <title>Genome of allotetraploid Gossypium barbadense reveals genomic plasticity and fiber elongation in cotton evolution.</title>
        <authorList>
            <person name="Chen X."/>
            <person name="Liu X."/>
            <person name="Zhao B."/>
            <person name="Zheng H."/>
            <person name="Hu Y."/>
            <person name="Lu G."/>
            <person name="Yang C."/>
            <person name="Chen J."/>
            <person name="Shan C."/>
            <person name="Zhang L."/>
            <person name="Zhou Y."/>
            <person name="Wang L."/>
            <person name="Guo W."/>
            <person name="Bai Y."/>
            <person name="Ruan J."/>
            <person name="Shangguan X."/>
            <person name="Mao Y."/>
            <person name="Jiang J."/>
            <person name="Zhu Y."/>
            <person name="Lei J."/>
            <person name="Kang H."/>
            <person name="Chen S."/>
            <person name="He X."/>
            <person name="Wang R."/>
            <person name="Wang Y."/>
            <person name="Chen J."/>
            <person name="Wang L."/>
            <person name="Yu S."/>
            <person name="Wang B."/>
            <person name="Wei J."/>
            <person name="Song S."/>
            <person name="Lu X."/>
            <person name="Gao Z."/>
            <person name="Gu W."/>
            <person name="Deng X."/>
            <person name="Ma D."/>
            <person name="Wang S."/>
            <person name="Liang W."/>
            <person name="Fang L."/>
            <person name="Cai C."/>
            <person name="Zhu X."/>
            <person name="Zhou B."/>
            <person name="Zhang Y."/>
            <person name="Chen Z."/>
            <person name="Xu S."/>
            <person name="Zhu R."/>
            <person name="Wang S."/>
            <person name="Zhang T."/>
            <person name="Zhao G."/>
        </authorList>
    </citation>
    <scope>NUCLEOTIDE SEQUENCE [LARGE SCALE GENOMIC DNA]</scope>
    <source>
        <strain evidence="2">cv. Xinhai21</strain>
        <tissue evidence="1">Leaf</tissue>
    </source>
</reference>
<organism evidence="1 2">
    <name type="scientific">Gossypium barbadense</name>
    <name type="common">Sea Island cotton</name>
    <name type="synonym">Hibiscus barbadensis</name>
    <dbReference type="NCBI Taxonomy" id="3634"/>
    <lineage>
        <taxon>Eukaryota</taxon>
        <taxon>Viridiplantae</taxon>
        <taxon>Streptophyta</taxon>
        <taxon>Embryophyta</taxon>
        <taxon>Tracheophyta</taxon>
        <taxon>Spermatophyta</taxon>
        <taxon>Magnoliopsida</taxon>
        <taxon>eudicotyledons</taxon>
        <taxon>Gunneridae</taxon>
        <taxon>Pentapetalae</taxon>
        <taxon>rosids</taxon>
        <taxon>malvids</taxon>
        <taxon>Malvales</taxon>
        <taxon>Malvaceae</taxon>
        <taxon>Malvoideae</taxon>
        <taxon>Gossypium</taxon>
    </lineage>
</organism>
<evidence type="ECO:0000313" key="2">
    <source>
        <dbReference type="Proteomes" id="UP000239757"/>
    </source>
</evidence>
<gene>
    <name evidence="1" type="ORF">GOBAR_AA06352</name>
</gene>
<evidence type="ECO:0000313" key="1">
    <source>
        <dbReference type="EMBL" id="PPS14187.1"/>
    </source>
</evidence>
<dbReference type="Proteomes" id="UP000239757">
    <property type="component" value="Unassembled WGS sequence"/>
</dbReference>
<dbReference type="AlphaFoldDB" id="A0A2P5YF02"/>
<dbReference type="EMBL" id="KZ663276">
    <property type="protein sequence ID" value="PPS14187.1"/>
    <property type="molecule type" value="Genomic_DNA"/>
</dbReference>
<name>A0A2P5YF02_GOSBA</name>
<sequence length="261" mass="28654">MEVVAENRVLVVSIESQLLVDEIHEIETKDGKHAGCESRNTPAAYMSTKTLVEVNKNNLDGESAVSTPAHGKQAVACAVPKEERKKSPMELPQIAESDKTNLGSGLKNIQKLKLLVWWRLFINDLKSKKQVLCVPQDEVPCKKPVVKVKEGNDINVHDMEVDIPWGEVRSLKDLTVESANGILELETGVVEVEDIPTGASFLHDAVPSPGHVYFVHERVAEGKPEMNYVPGEGEEQVAYILTKPLAVGAFAYLARNLESAP</sequence>
<proteinExistence type="predicted"/>
<accession>A0A2P5YF02</accession>
<protein>
    <submittedName>
        <fullName evidence="1">Uncharacterized protein</fullName>
    </submittedName>
</protein>